<gene>
    <name evidence="2" type="ORF">HT585_00580</name>
</gene>
<dbReference type="RefSeq" id="WP_065784874.1">
    <property type="nucleotide sequence ID" value="NZ_JABWDU010000001.1"/>
</dbReference>
<evidence type="ECO:0000259" key="1">
    <source>
        <dbReference type="Pfam" id="PF06568"/>
    </source>
</evidence>
<evidence type="ECO:0000313" key="3">
    <source>
        <dbReference type="Proteomes" id="UP000520198"/>
    </source>
</evidence>
<organism evidence="2 3">
    <name type="scientific">Ensifer oleiphilus</name>
    <dbReference type="NCBI Taxonomy" id="2742698"/>
    <lineage>
        <taxon>Bacteria</taxon>
        <taxon>Pseudomonadati</taxon>
        <taxon>Pseudomonadota</taxon>
        <taxon>Alphaproteobacteria</taxon>
        <taxon>Hyphomicrobiales</taxon>
        <taxon>Rhizobiaceae</taxon>
        <taxon>Sinorhizobium/Ensifer group</taxon>
        <taxon>Ensifer</taxon>
    </lineage>
</organism>
<dbReference type="InterPro" id="IPR009506">
    <property type="entry name" value="YjiS-like"/>
</dbReference>
<dbReference type="Proteomes" id="UP000520198">
    <property type="component" value="Unassembled WGS sequence"/>
</dbReference>
<evidence type="ECO:0000313" key="2">
    <source>
        <dbReference type="EMBL" id="NVD37334.1"/>
    </source>
</evidence>
<proteinExistence type="predicted"/>
<sequence>MKIRQKIVEYAKMRRAIRELNSLDDHALSDIGISRSQIQAAVYGR</sequence>
<dbReference type="AlphaFoldDB" id="A0A7Y6UKX5"/>
<reference evidence="2 3" key="1">
    <citation type="submission" date="2020-06" db="EMBL/GenBank/DDBJ databases">
        <authorList>
            <person name="Grouzdev D.S."/>
        </authorList>
    </citation>
    <scope>NUCLEOTIDE SEQUENCE [LARGE SCALE GENOMIC DNA]</scope>
    <source>
        <strain evidence="2 3">HO-A22</strain>
    </source>
</reference>
<accession>A0A7Y6UKX5</accession>
<dbReference type="Pfam" id="PF06568">
    <property type="entry name" value="YjiS-like"/>
    <property type="match status" value="1"/>
</dbReference>
<feature type="domain" description="YjiS-like" evidence="1">
    <location>
        <begin position="4"/>
        <end position="39"/>
    </location>
</feature>
<comment type="caution">
    <text evidence="2">The sequence shown here is derived from an EMBL/GenBank/DDBJ whole genome shotgun (WGS) entry which is preliminary data.</text>
</comment>
<name>A0A7Y6UKX5_9HYPH</name>
<protein>
    <submittedName>
        <fullName evidence="2">DUF1127 domain-containing protein</fullName>
    </submittedName>
</protein>
<dbReference type="EMBL" id="JABWDU010000001">
    <property type="protein sequence ID" value="NVD37334.1"/>
    <property type="molecule type" value="Genomic_DNA"/>
</dbReference>
<keyword evidence="3" id="KW-1185">Reference proteome</keyword>